<keyword evidence="1" id="KW-0436">Ligase</keyword>
<evidence type="ECO:0000256" key="2">
    <source>
        <dbReference type="ARBA" id="ARBA00022741"/>
    </source>
</evidence>
<evidence type="ECO:0000256" key="3">
    <source>
        <dbReference type="ARBA" id="ARBA00022840"/>
    </source>
</evidence>
<dbReference type="GO" id="GO:0015630">
    <property type="term" value="C:microtubule cytoskeleton"/>
    <property type="evidence" value="ECO:0007669"/>
    <property type="project" value="TreeGrafter"/>
</dbReference>
<keyword evidence="5" id="KW-1185">Reference proteome</keyword>
<dbReference type="PANTHER" id="PTHR45870:SF2">
    <property type="entry name" value="TUBULIN MONOGLYCYLASE TTLL3"/>
    <property type="match status" value="1"/>
</dbReference>
<organism evidence="4 5">
    <name type="scientific">Rhamnusium bicolor</name>
    <dbReference type="NCBI Taxonomy" id="1586634"/>
    <lineage>
        <taxon>Eukaryota</taxon>
        <taxon>Metazoa</taxon>
        <taxon>Ecdysozoa</taxon>
        <taxon>Arthropoda</taxon>
        <taxon>Hexapoda</taxon>
        <taxon>Insecta</taxon>
        <taxon>Pterygota</taxon>
        <taxon>Neoptera</taxon>
        <taxon>Endopterygota</taxon>
        <taxon>Coleoptera</taxon>
        <taxon>Polyphaga</taxon>
        <taxon>Cucujiformia</taxon>
        <taxon>Chrysomeloidea</taxon>
        <taxon>Cerambycidae</taxon>
        <taxon>Lepturinae</taxon>
        <taxon>Rhagiini</taxon>
        <taxon>Rhamnusium</taxon>
    </lineage>
</organism>
<dbReference type="GO" id="GO:0060271">
    <property type="term" value="P:cilium assembly"/>
    <property type="evidence" value="ECO:0007669"/>
    <property type="project" value="TreeGrafter"/>
</dbReference>
<sequence>MGMLKWFVQKYEKEDKFAIQSPEGKVPYSALQFAIERCNEYVAIQKHIDIDKDFTRIWDHEWTQFLSHYYMIVHENGFFIEFTDALTSTYGKLFKTLAVFQPKK</sequence>
<gene>
    <name evidence="4" type="ORF">NQ314_001084</name>
</gene>
<dbReference type="InterPro" id="IPR051437">
    <property type="entry name" value="TTLL_monoglycylase"/>
</dbReference>
<dbReference type="EMBL" id="JANEYF010000326">
    <property type="protein sequence ID" value="KAJ8970665.1"/>
    <property type="molecule type" value="Genomic_DNA"/>
</dbReference>
<accession>A0AAV8ZTQ0</accession>
<dbReference type="Proteomes" id="UP001162156">
    <property type="component" value="Unassembled WGS sequence"/>
</dbReference>
<dbReference type="GO" id="GO:0003341">
    <property type="term" value="P:cilium movement"/>
    <property type="evidence" value="ECO:0007669"/>
    <property type="project" value="TreeGrafter"/>
</dbReference>
<keyword evidence="2" id="KW-0547">Nucleotide-binding</keyword>
<evidence type="ECO:0000313" key="4">
    <source>
        <dbReference type="EMBL" id="KAJ8970665.1"/>
    </source>
</evidence>
<keyword evidence="3" id="KW-0067">ATP-binding</keyword>
<dbReference type="GO" id="GO:0005524">
    <property type="term" value="F:ATP binding"/>
    <property type="evidence" value="ECO:0007669"/>
    <property type="project" value="UniProtKB-KW"/>
</dbReference>
<proteinExistence type="predicted"/>
<protein>
    <submittedName>
        <fullName evidence="4">Uncharacterized protein</fullName>
    </submittedName>
</protein>
<comment type="caution">
    <text evidence="4">The sequence shown here is derived from an EMBL/GenBank/DDBJ whole genome shotgun (WGS) entry which is preliminary data.</text>
</comment>
<dbReference type="AlphaFoldDB" id="A0AAV8ZTQ0"/>
<dbReference type="PANTHER" id="PTHR45870">
    <property type="entry name" value="TUBULIN MONOGLYCYLASE TTLL3"/>
    <property type="match status" value="1"/>
</dbReference>
<dbReference type="GO" id="GO:0070736">
    <property type="term" value="F:protein-glycine ligase activity, initiating"/>
    <property type="evidence" value="ECO:0007669"/>
    <property type="project" value="TreeGrafter"/>
</dbReference>
<name>A0AAV8ZTQ0_9CUCU</name>
<evidence type="ECO:0000256" key="1">
    <source>
        <dbReference type="ARBA" id="ARBA00022598"/>
    </source>
</evidence>
<evidence type="ECO:0000313" key="5">
    <source>
        <dbReference type="Proteomes" id="UP001162156"/>
    </source>
</evidence>
<reference evidence="4" key="1">
    <citation type="journal article" date="2023" name="Insect Mol. Biol.">
        <title>Genome sequencing provides insights into the evolution of gene families encoding plant cell wall-degrading enzymes in longhorned beetles.</title>
        <authorList>
            <person name="Shin N.R."/>
            <person name="Okamura Y."/>
            <person name="Kirsch R."/>
            <person name="Pauchet Y."/>
        </authorList>
    </citation>
    <scope>NUCLEOTIDE SEQUENCE</scope>
    <source>
        <strain evidence="4">RBIC_L_NR</strain>
    </source>
</reference>
<dbReference type="GO" id="GO:0005930">
    <property type="term" value="C:axoneme"/>
    <property type="evidence" value="ECO:0007669"/>
    <property type="project" value="TreeGrafter"/>
</dbReference>